<dbReference type="InterPro" id="IPR051218">
    <property type="entry name" value="Sec_MonoDiacylglyc_Lipase"/>
</dbReference>
<dbReference type="STRING" id="139420.A0A371DNI9"/>
<organism evidence="7 8">
    <name type="scientific">Lentinus brumalis</name>
    <dbReference type="NCBI Taxonomy" id="2498619"/>
    <lineage>
        <taxon>Eukaryota</taxon>
        <taxon>Fungi</taxon>
        <taxon>Dikarya</taxon>
        <taxon>Basidiomycota</taxon>
        <taxon>Agaricomycotina</taxon>
        <taxon>Agaricomycetes</taxon>
        <taxon>Polyporales</taxon>
        <taxon>Polyporaceae</taxon>
        <taxon>Lentinus</taxon>
    </lineage>
</organism>
<dbReference type="Pfam" id="PF01764">
    <property type="entry name" value="Lipase_3"/>
    <property type="match status" value="1"/>
</dbReference>
<feature type="signal peptide" evidence="5">
    <location>
        <begin position="1"/>
        <end position="29"/>
    </location>
</feature>
<dbReference type="Gene3D" id="3.40.50.1820">
    <property type="entry name" value="alpha/beta hydrolase"/>
    <property type="match status" value="1"/>
</dbReference>
<evidence type="ECO:0000256" key="1">
    <source>
        <dbReference type="ARBA" id="ARBA00023157"/>
    </source>
</evidence>
<evidence type="ECO:0000313" key="8">
    <source>
        <dbReference type="Proteomes" id="UP000256964"/>
    </source>
</evidence>
<sequence length="311" mass="32621">MASSSSWSVPLRLWLSGAAAFLAATLALAAPTQLVPRQSITTVSQSAVASYTPYSFYASAGYCSASATISWTCGTNCEGNPTFKPLASGGDGVTVQYWFVGYDPSLKSIVVSNQGTQPSAIIPLITDGDIALVNLDPSLFPGLDSSIQAHKGFAEAHSKSASDILEAVQQAITTYGTHNVVLTGHSLGAAISLLHTVYLPLHISNLKITFVGYGLPRVGNQAFADYVDAHDAIASVTHINNKEDPIPILPGRFLGFHHPAGEIHIQDSGAWLACPGQDNTDSQCIVGDVANVFDGDESDHDGPYNGVEMGC</sequence>
<gene>
    <name evidence="7" type="ORF">OH76DRAFT_1062876</name>
</gene>
<dbReference type="CDD" id="cd00519">
    <property type="entry name" value="Lipase_3"/>
    <property type="match status" value="1"/>
</dbReference>
<dbReference type="PANTHER" id="PTHR45856:SF25">
    <property type="entry name" value="FUNGAL LIPASE-LIKE DOMAIN-CONTAINING PROTEIN"/>
    <property type="match status" value="1"/>
</dbReference>
<feature type="domain" description="Fungal lipase-type" evidence="6">
    <location>
        <begin position="110"/>
        <end position="252"/>
    </location>
</feature>
<keyword evidence="5" id="KW-0732">Signal</keyword>
<comment type="similarity">
    <text evidence="2">Belongs to the AB hydrolase superfamily. Lipase family. Class 3 subfamily.</text>
</comment>
<evidence type="ECO:0000313" key="7">
    <source>
        <dbReference type="EMBL" id="RDX54115.1"/>
    </source>
</evidence>
<evidence type="ECO:0000256" key="4">
    <source>
        <dbReference type="ARBA" id="ARBA00048461"/>
    </source>
</evidence>
<feature type="chain" id="PRO_5016986481" evidence="5">
    <location>
        <begin position="30"/>
        <end position="311"/>
    </location>
</feature>
<evidence type="ECO:0000259" key="6">
    <source>
        <dbReference type="Pfam" id="PF01764"/>
    </source>
</evidence>
<protein>
    <submittedName>
        <fullName evidence="7">Lipase</fullName>
    </submittedName>
</protein>
<dbReference type="PANTHER" id="PTHR45856">
    <property type="entry name" value="ALPHA/BETA-HYDROLASES SUPERFAMILY PROTEIN"/>
    <property type="match status" value="1"/>
</dbReference>
<comment type="catalytic activity">
    <reaction evidence="3">
        <text>a diacylglycerol + H2O = a monoacylglycerol + a fatty acid + H(+)</text>
        <dbReference type="Rhea" id="RHEA:32731"/>
        <dbReference type="ChEBI" id="CHEBI:15377"/>
        <dbReference type="ChEBI" id="CHEBI:15378"/>
        <dbReference type="ChEBI" id="CHEBI:17408"/>
        <dbReference type="ChEBI" id="CHEBI:18035"/>
        <dbReference type="ChEBI" id="CHEBI:28868"/>
    </reaction>
</comment>
<keyword evidence="1" id="KW-1015">Disulfide bond</keyword>
<accession>A0A371DNI9</accession>
<dbReference type="AlphaFoldDB" id="A0A371DNI9"/>
<dbReference type="SUPFAM" id="SSF53474">
    <property type="entry name" value="alpha/beta-Hydrolases"/>
    <property type="match status" value="1"/>
</dbReference>
<dbReference type="InterPro" id="IPR029058">
    <property type="entry name" value="AB_hydrolase_fold"/>
</dbReference>
<keyword evidence="8" id="KW-1185">Reference proteome</keyword>
<reference evidence="7 8" key="1">
    <citation type="journal article" date="2018" name="Biotechnol. Biofuels">
        <title>Integrative visual omics of the white-rot fungus Polyporus brumalis exposes the biotechnological potential of its oxidative enzymes for delignifying raw plant biomass.</title>
        <authorList>
            <person name="Miyauchi S."/>
            <person name="Rancon A."/>
            <person name="Drula E."/>
            <person name="Hage H."/>
            <person name="Chaduli D."/>
            <person name="Favel A."/>
            <person name="Grisel S."/>
            <person name="Henrissat B."/>
            <person name="Herpoel-Gimbert I."/>
            <person name="Ruiz-Duenas F.J."/>
            <person name="Chevret D."/>
            <person name="Hainaut M."/>
            <person name="Lin J."/>
            <person name="Wang M."/>
            <person name="Pangilinan J."/>
            <person name="Lipzen A."/>
            <person name="Lesage-Meessen L."/>
            <person name="Navarro D."/>
            <person name="Riley R."/>
            <person name="Grigoriev I.V."/>
            <person name="Zhou S."/>
            <person name="Raouche S."/>
            <person name="Rosso M.N."/>
        </authorList>
    </citation>
    <scope>NUCLEOTIDE SEQUENCE [LARGE SCALE GENOMIC DNA]</scope>
    <source>
        <strain evidence="7 8">BRFM 1820</strain>
    </source>
</reference>
<evidence type="ECO:0000256" key="3">
    <source>
        <dbReference type="ARBA" id="ARBA00047591"/>
    </source>
</evidence>
<dbReference type="InterPro" id="IPR002921">
    <property type="entry name" value="Fungal_lipase-type"/>
</dbReference>
<comment type="catalytic activity">
    <reaction evidence="4">
        <text>a monoacylglycerol + H2O = glycerol + a fatty acid + H(+)</text>
        <dbReference type="Rhea" id="RHEA:15245"/>
        <dbReference type="ChEBI" id="CHEBI:15377"/>
        <dbReference type="ChEBI" id="CHEBI:15378"/>
        <dbReference type="ChEBI" id="CHEBI:17408"/>
        <dbReference type="ChEBI" id="CHEBI:17754"/>
        <dbReference type="ChEBI" id="CHEBI:28868"/>
    </reaction>
</comment>
<evidence type="ECO:0000256" key="5">
    <source>
        <dbReference type="SAM" id="SignalP"/>
    </source>
</evidence>
<dbReference type="OrthoDB" id="426718at2759"/>
<proteinExistence type="inferred from homology"/>
<dbReference type="Proteomes" id="UP000256964">
    <property type="component" value="Unassembled WGS sequence"/>
</dbReference>
<dbReference type="EMBL" id="KZ857385">
    <property type="protein sequence ID" value="RDX54115.1"/>
    <property type="molecule type" value="Genomic_DNA"/>
</dbReference>
<name>A0A371DNI9_9APHY</name>
<dbReference type="GO" id="GO:0006629">
    <property type="term" value="P:lipid metabolic process"/>
    <property type="evidence" value="ECO:0007669"/>
    <property type="project" value="InterPro"/>
</dbReference>
<evidence type="ECO:0000256" key="2">
    <source>
        <dbReference type="ARBA" id="ARBA00043996"/>
    </source>
</evidence>